<feature type="transmembrane region" description="Helical" evidence="7">
    <location>
        <begin position="228"/>
        <end position="249"/>
    </location>
</feature>
<feature type="transmembrane region" description="Helical" evidence="7">
    <location>
        <begin position="151"/>
        <end position="174"/>
    </location>
</feature>
<dbReference type="PANTHER" id="PTHR43141:SF4">
    <property type="entry name" value="CYTOCHROME BD2 SUBUNIT II"/>
    <property type="match status" value="1"/>
</dbReference>
<feature type="transmembrane region" description="Helical" evidence="7">
    <location>
        <begin position="80"/>
        <end position="102"/>
    </location>
</feature>
<keyword evidence="3" id="KW-1003">Cell membrane</keyword>
<evidence type="ECO:0000256" key="6">
    <source>
        <dbReference type="ARBA" id="ARBA00023136"/>
    </source>
</evidence>
<evidence type="ECO:0000256" key="3">
    <source>
        <dbReference type="ARBA" id="ARBA00022475"/>
    </source>
</evidence>
<feature type="transmembrane region" description="Helical" evidence="7">
    <location>
        <begin position="114"/>
        <end position="139"/>
    </location>
</feature>
<feature type="transmembrane region" description="Helical" evidence="7">
    <location>
        <begin position="53"/>
        <end position="74"/>
    </location>
</feature>
<keyword evidence="6 7" id="KW-0472">Membrane</keyword>
<dbReference type="Pfam" id="PF02322">
    <property type="entry name" value="Cyt_bd_oxida_II"/>
    <property type="match status" value="1"/>
</dbReference>
<evidence type="ECO:0000313" key="9">
    <source>
        <dbReference type="Proteomes" id="UP001501578"/>
    </source>
</evidence>
<evidence type="ECO:0000313" key="8">
    <source>
        <dbReference type="EMBL" id="GAA0941781.1"/>
    </source>
</evidence>
<feature type="transmembrane region" description="Helical" evidence="7">
    <location>
        <begin position="256"/>
        <end position="280"/>
    </location>
</feature>
<name>A0ABN1QF09_9ACTN</name>
<keyword evidence="4 7" id="KW-0812">Transmembrane</keyword>
<evidence type="ECO:0000256" key="2">
    <source>
        <dbReference type="ARBA" id="ARBA00007543"/>
    </source>
</evidence>
<protein>
    <submittedName>
        <fullName evidence="8">Cytochrome d ubiquinol oxidase subunit II</fullName>
    </submittedName>
</protein>
<keyword evidence="5 7" id="KW-1133">Transmembrane helix</keyword>
<dbReference type="RefSeq" id="WP_343952846.1">
    <property type="nucleotide sequence ID" value="NZ_BAAAHQ010000031.1"/>
</dbReference>
<reference evidence="8 9" key="1">
    <citation type="journal article" date="2019" name="Int. J. Syst. Evol. Microbiol.">
        <title>The Global Catalogue of Microorganisms (GCM) 10K type strain sequencing project: providing services to taxonomists for standard genome sequencing and annotation.</title>
        <authorList>
            <consortium name="The Broad Institute Genomics Platform"/>
            <consortium name="The Broad Institute Genome Sequencing Center for Infectious Disease"/>
            <person name="Wu L."/>
            <person name="Ma J."/>
        </authorList>
    </citation>
    <scope>NUCLEOTIDE SEQUENCE [LARGE SCALE GENOMIC DNA]</scope>
    <source>
        <strain evidence="8 9">JCM 11136</strain>
    </source>
</reference>
<evidence type="ECO:0000256" key="4">
    <source>
        <dbReference type="ARBA" id="ARBA00022692"/>
    </source>
</evidence>
<gene>
    <name evidence="8" type="primary">cydB_3</name>
    <name evidence="8" type="ORF">GCM10009560_54000</name>
</gene>
<evidence type="ECO:0000256" key="7">
    <source>
        <dbReference type="SAM" id="Phobius"/>
    </source>
</evidence>
<accession>A0ABN1QF09</accession>
<proteinExistence type="inferred from homology"/>
<comment type="similarity">
    <text evidence="2">Belongs to the cytochrome ubiquinol oxidase subunit 2 family.</text>
</comment>
<sequence length="338" mass="35410">MNWHTAWLVLTALMFAGYLVTESRSIGIGLVLPVLGRNDDDTDAVVGTVGPYFLGNEVWIVSVMGLLIGGFPIFEGTLLSGLFPLFAAFVLGMVVRGAAVHFRRRHPSPRWRHGWSAALTGASLVLALALGLIGAALLHTLPLRPDGVLPLTFSALFTPFGLVCGLTSVLFFALRGAAFAASRTRGPLAERSIRLASLLTRLALASAFAAFVVGLLTSDVRASVQQPVAVYALAGAVAVALVGCDVLAMRHAARPALALSAVVLLAAAAAVAVGRLPYLIVSGYGEAAGMTVAEGSADPAVLAPLFWVVAVLMPLLAALQWWAGRLYRQVRTGARAYF</sequence>
<keyword evidence="9" id="KW-1185">Reference proteome</keyword>
<comment type="caution">
    <text evidence="8">The sequence shown here is derived from an EMBL/GenBank/DDBJ whole genome shotgun (WGS) entry which is preliminary data.</text>
</comment>
<organism evidence="8 9">
    <name type="scientific">Nonomuraea longicatena</name>
    <dbReference type="NCBI Taxonomy" id="83682"/>
    <lineage>
        <taxon>Bacteria</taxon>
        <taxon>Bacillati</taxon>
        <taxon>Actinomycetota</taxon>
        <taxon>Actinomycetes</taxon>
        <taxon>Streptosporangiales</taxon>
        <taxon>Streptosporangiaceae</taxon>
        <taxon>Nonomuraea</taxon>
    </lineage>
</organism>
<comment type="subcellular location">
    <subcellularLocation>
        <location evidence="1">Cell membrane</location>
        <topology evidence="1">Multi-pass membrane protein</topology>
    </subcellularLocation>
</comment>
<feature type="transmembrane region" description="Helical" evidence="7">
    <location>
        <begin position="195"/>
        <end position="216"/>
    </location>
</feature>
<evidence type="ECO:0000256" key="5">
    <source>
        <dbReference type="ARBA" id="ARBA00022989"/>
    </source>
</evidence>
<dbReference type="Proteomes" id="UP001501578">
    <property type="component" value="Unassembled WGS sequence"/>
</dbReference>
<evidence type="ECO:0000256" key="1">
    <source>
        <dbReference type="ARBA" id="ARBA00004651"/>
    </source>
</evidence>
<dbReference type="InterPro" id="IPR003317">
    <property type="entry name" value="Cyt-d_oxidase_su2"/>
</dbReference>
<dbReference type="EMBL" id="BAAAHQ010000031">
    <property type="protein sequence ID" value="GAA0941781.1"/>
    <property type="molecule type" value="Genomic_DNA"/>
</dbReference>
<dbReference type="PANTHER" id="PTHR43141">
    <property type="entry name" value="CYTOCHROME BD2 SUBUNIT II"/>
    <property type="match status" value="1"/>
</dbReference>
<feature type="transmembrane region" description="Helical" evidence="7">
    <location>
        <begin position="300"/>
        <end position="322"/>
    </location>
</feature>
<feature type="transmembrane region" description="Helical" evidence="7">
    <location>
        <begin position="6"/>
        <end position="32"/>
    </location>
</feature>